<protein>
    <recommendedName>
        <fullName evidence="2">Mutator-like transposase domain-containing protein</fullName>
    </recommendedName>
</protein>
<dbReference type="InterPro" id="IPR049012">
    <property type="entry name" value="Mutator_transp_dom"/>
</dbReference>
<sequence length="189" mass="20674">MEGVLMSPLVTQWAILEIRLACQSCPFTHQQYSCQRIRGSADVTVGFEVNDSMVMCFNELGCGEAAMRKFSAIMRIPGFAHRTYRLSKKVGNAHSQVTANVLNAAVAAVRRTYADANDDFDANEENDNDDTGDSTNSSDVDSVASHDLSHDLAGDDHVMMHSDSNISSVELGDSDSDRGNFGDHNSDWF</sequence>
<evidence type="ECO:0000313" key="5">
    <source>
        <dbReference type="Proteomes" id="UP001374579"/>
    </source>
</evidence>
<gene>
    <name evidence="4" type="ORF">V1264_010981</name>
    <name evidence="3" type="ORF">V1264_016561</name>
</gene>
<feature type="compositionally biased region" description="Low complexity" evidence="1">
    <location>
        <begin position="133"/>
        <end position="145"/>
    </location>
</feature>
<feature type="region of interest" description="Disordered" evidence="1">
    <location>
        <begin position="117"/>
        <end position="189"/>
    </location>
</feature>
<comment type="caution">
    <text evidence="3">The sequence shown here is derived from an EMBL/GenBank/DDBJ whole genome shotgun (WGS) entry which is preliminary data.</text>
</comment>
<proteinExistence type="predicted"/>
<accession>A0AAN9BIM1</accession>
<keyword evidence="5" id="KW-1185">Reference proteome</keyword>
<feature type="compositionally biased region" description="Basic and acidic residues" evidence="1">
    <location>
        <begin position="147"/>
        <end position="160"/>
    </location>
</feature>
<reference evidence="3 5" key="1">
    <citation type="submission" date="2024-02" db="EMBL/GenBank/DDBJ databases">
        <title>Chromosome-scale genome assembly of the rough periwinkle Littorina saxatilis.</title>
        <authorList>
            <person name="De Jode A."/>
            <person name="Faria R."/>
            <person name="Formenti G."/>
            <person name="Sims Y."/>
            <person name="Smith T.P."/>
            <person name="Tracey A."/>
            <person name="Wood J.M.D."/>
            <person name="Zagrodzka Z.B."/>
            <person name="Johannesson K."/>
            <person name="Butlin R.K."/>
            <person name="Leder E.H."/>
        </authorList>
    </citation>
    <scope>NUCLEOTIDE SEQUENCE [LARGE SCALE GENOMIC DNA]</scope>
    <source>
        <strain evidence="3">Snail1</strain>
        <tissue evidence="3">Muscle</tissue>
    </source>
</reference>
<dbReference type="Pfam" id="PF20700">
    <property type="entry name" value="Mutator"/>
    <property type="match status" value="1"/>
</dbReference>
<dbReference type="EMBL" id="JBAMIC010000005">
    <property type="protein sequence ID" value="KAK7106838.1"/>
    <property type="molecule type" value="Genomic_DNA"/>
</dbReference>
<name>A0AAN9BIM1_9CAEN</name>
<feature type="compositionally biased region" description="Basic and acidic residues" evidence="1">
    <location>
        <begin position="175"/>
        <end position="189"/>
    </location>
</feature>
<organism evidence="3 5">
    <name type="scientific">Littorina saxatilis</name>
    <dbReference type="NCBI Taxonomy" id="31220"/>
    <lineage>
        <taxon>Eukaryota</taxon>
        <taxon>Metazoa</taxon>
        <taxon>Spiralia</taxon>
        <taxon>Lophotrochozoa</taxon>
        <taxon>Mollusca</taxon>
        <taxon>Gastropoda</taxon>
        <taxon>Caenogastropoda</taxon>
        <taxon>Littorinimorpha</taxon>
        <taxon>Littorinoidea</taxon>
        <taxon>Littorinidae</taxon>
        <taxon>Littorina</taxon>
    </lineage>
</organism>
<evidence type="ECO:0000256" key="1">
    <source>
        <dbReference type="SAM" id="MobiDB-lite"/>
    </source>
</evidence>
<feature type="domain" description="Mutator-like transposase" evidence="2">
    <location>
        <begin position="19"/>
        <end position="117"/>
    </location>
</feature>
<dbReference type="Proteomes" id="UP001374579">
    <property type="component" value="Unassembled WGS sequence"/>
</dbReference>
<evidence type="ECO:0000259" key="2">
    <source>
        <dbReference type="Pfam" id="PF20700"/>
    </source>
</evidence>
<dbReference type="AlphaFoldDB" id="A0AAN9BIM1"/>
<dbReference type="EMBL" id="JBAMIC010000002">
    <property type="protein sequence ID" value="KAK7111327.1"/>
    <property type="molecule type" value="Genomic_DNA"/>
</dbReference>
<evidence type="ECO:0000313" key="3">
    <source>
        <dbReference type="EMBL" id="KAK7106838.1"/>
    </source>
</evidence>
<evidence type="ECO:0000313" key="4">
    <source>
        <dbReference type="EMBL" id="KAK7111327.1"/>
    </source>
</evidence>
<feature type="compositionally biased region" description="Acidic residues" evidence="1">
    <location>
        <begin position="117"/>
        <end position="132"/>
    </location>
</feature>